<organism evidence="1">
    <name type="scientific">Arundo donax</name>
    <name type="common">Giant reed</name>
    <name type="synonym">Donax arundinaceus</name>
    <dbReference type="NCBI Taxonomy" id="35708"/>
    <lineage>
        <taxon>Eukaryota</taxon>
        <taxon>Viridiplantae</taxon>
        <taxon>Streptophyta</taxon>
        <taxon>Embryophyta</taxon>
        <taxon>Tracheophyta</taxon>
        <taxon>Spermatophyta</taxon>
        <taxon>Magnoliopsida</taxon>
        <taxon>Liliopsida</taxon>
        <taxon>Poales</taxon>
        <taxon>Poaceae</taxon>
        <taxon>PACMAD clade</taxon>
        <taxon>Arundinoideae</taxon>
        <taxon>Arundineae</taxon>
        <taxon>Arundo</taxon>
    </lineage>
</organism>
<reference evidence="1" key="1">
    <citation type="submission" date="2014-09" db="EMBL/GenBank/DDBJ databases">
        <authorList>
            <person name="Magalhaes I.L.F."/>
            <person name="Oliveira U."/>
            <person name="Santos F.R."/>
            <person name="Vidigal T.H.D.A."/>
            <person name="Brescovit A.D."/>
            <person name="Santos A.J."/>
        </authorList>
    </citation>
    <scope>NUCLEOTIDE SEQUENCE</scope>
    <source>
        <tissue evidence="1">Shoot tissue taken approximately 20 cm above the soil surface</tissue>
    </source>
</reference>
<proteinExistence type="predicted"/>
<evidence type="ECO:0000313" key="1">
    <source>
        <dbReference type="EMBL" id="JAD58510.1"/>
    </source>
</evidence>
<dbReference type="AlphaFoldDB" id="A0A0A9BBA9"/>
<sequence length="77" mass="8841">MVIYTLFTPPLVLQQAAGLHNEWVFEKVDRGVADFVIKTVDEQFRSSRRDLYMHLLEEKISIAQNLGLLPPEAPEDT</sequence>
<dbReference type="EMBL" id="GBRH01239385">
    <property type="protein sequence ID" value="JAD58510.1"/>
    <property type="molecule type" value="Transcribed_RNA"/>
</dbReference>
<name>A0A0A9BBA9_ARUDO</name>
<accession>A0A0A9BBA9</accession>
<reference evidence="1" key="2">
    <citation type="journal article" date="2015" name="Data Brief">
        <title>Shoot transcriptome of the giant reed, Arundo donax.</title>
        <authorList>
            <person name="Barrero R.A."/>
            <person name="Guerrero F.D."/>
            <person name="Moolhuijzen P."/>
            <person name="Goolsby J.A."/>
            <person name="Tidwell J."/>
            <person name="Bellgard S.E."/>
            <person name="Bellgard M.I."/>
        </authorList>
    </citation>
    <scope>NUCLEOTIDE SEQUENCE</scope>
    <source>
        <tissue evidence="1">Shoot tissue taken approximately 20 cm above the soil surface</tissue>
    </source>
</reference>
<protein>
    <submittedName>
        <fullName evidence="1">Uncharacterized protein</fullName>
    </submittedName>
</protein>